<proteinExistence type="predicted"/>
<dbReference type="Proteomes" id="UP000010467">
    <property type="component" value="Chromosome"/>
</dbReference>
<dbReference type="HOGENOM" id="CLU_2092794_0_0_0"/>
<name>L0A016_DEIPD</name>
<reference evidence="3" key="1">
    <citation type="submission" date="2012-03" db="EMBL/GenBank/DDBJ databases">
        <title>Complete sequence of chromosome of Deinococcus peraridilitoris DSM 19664.</title>
        <authorList>
            <person name="Lucas S."/>
            <person name="Copeland A."/>
            <person name="Lapidus A."/>
            <person name="Glavina del Rio T."/>
            <person name="Dalin E."/>
            <person name="Tice H."/>
            <person name="Bruce D."/>
            <person name="Goodwin L."/>
            <person name="Pitluck S."/>
            <person name="Peters L."/>
            <person name="Mikhailova N."/>
            <person name="Lu M."/>
            <person name="Kyrpides N."/>
            <person name="Mavromatis K."/>
            <person name="Ivanova N."/>
            <person name="Brettin T."/>
            <person name="Detter J.C."/>
            <person name="Han C."/>
            <person name="Larimer F."/>
            <person name="Land M."/>
            <person name="Hauser L."/>
            <person name="Markowitz V."/>
            <person name="Cheng J.-F."/>
            <person name="Hugenholtz P."/>
            <person name="Woyke T."/>
            <person name="Wu D."/>
            <person name="Pukall R."/>
            <person name="Steenblock K."/>
            <person name="Brambilla E."/>
            <person name="Klenk H.-P."/>
            <person name="Eisen J.A."/>
        </authorList>
    </citation>
    <scope>NUCLEOTIDE SEQUENCE [LARGE SCALE GENOMIC DNA]</scope>
    <source>
        <strain evidence="3">DSM 19664 / LMG 22246 / CIP 109416 / KR-200</strain>
    </source>
</reference>
<keyword evidence="3" id="KW-1185">Reference proteome</keyword>
<dbReference type="AlphaFoldDB" id="L0A016"/>
<sequence length="116" mass="12644">MPNTPASDHALRASCERHLNLNRPLSPRQWFARMSASQYAQLPYDQYDEGEAVQLLEQRVAKLHGRPMAGGVSSSVLGTAPRTTEPSGRQASPTRLRSPHVLGEHQNSSGRDLSGG</sequence>
<evidence type="ECO:0000313" key="3">
    <source>
        <dbReference type="Proteomes" id="UP000010467"/>
    </source>
</evidence>
<organism evidence="2 3">
    <name type="scientific">Deinococcus peraridilitoris (strain DSM 19664 / LMG 22246 / CIP 109416 / KR-200)</name>
    <dbReference type="NCBI Taxonomy" id="937777"/>
    <lineage>
        <taxon>Bacteria</taxon>
        <taxon>Thermotogati</taxon>
        <taxon>Deinococcota</taxon>
        <taxon>Deinococci</taxon>
        <taxon>Deinococcales</taxon>
        <taxon>Deinococcaceae</taxon>
        <taxon>Deinococcus</taxon>
    </lineage>
</organism>
<feature type="compositionally biased region" description="Polar residues" evidence="1">
    <location>
        <begin position="72"/>
        <end position="95"/>
    </location>
</feature>
<dbReference type="EMBL" id="CP003382">
    <property type="protein sequence ID" value="AFZ67223.1"/>
    <property type="molecule type" value="Genomic_DNA"/>
</dbReference>
<dbReference type="KEGG" id="dpd:Deipe_1697"/>
<evidence type="ECO:0000256" key="1">
    <source>
        <dbReference type="SAM" id="MobiDB-lite"/>
    </source>
</evidence>
<accession>L0A016</accession>
<protein>
    <submittedName>
        <fullName evidence="2">Uncharacterized protein</fullName>
    </submittedName>
</protein>
<evidence type="ECO:0000313" key="2">
    <source>
        <dbReference type="EMBL" id="AFZ67223.1"/>
    </source>
</evidence>
<feature type="region of interest" description="Disordered" evidence="1">
    <location>
        <begin position="65"/>
        <end position="116"/>
    </location>
</feature>
<gene>
    <name evidence="2" type="ordered locus">Deipe_1697</name>
</gene>
<feature type="compositionally biased region" description="Polar residues" evidence="1">
    <location>
        <begin position="105"/>
        <end position="116"/>
    </location>
</feature>